<dbReference type="Pfam" id="PF13229">
    <property type="entry name" value="Beta_helix"/>
    <property type="match status" value="1"/>
</dbReference>
<organism evidence="4 5">
    <name type="scientific">Dactylosporangium siamense</name>
    <dbReference type="NCBI Taxonomy" id="685454"/>
    <lineage>
        <taxon>Bacteria</taxon>
        <taxon>Bacillati</taxon>
        <taxon>Actinomycetota</taxon>
        <taxon>Actinomycetes</taxon>
        <taxon>Micromonosporales</taxon>
        <taxon>Micromonosporaceae</taxon>
        <taxon>Dactylosporangium</taxon>
    </lineage>
</organism>
<dbReference type="AlphaFoldDB" id="A0A919PQY1"/>
<evidence type="ECO:0000256" key="2">
    <source>
        <dbReference type="SAM" id="MobiDB-lite"/>
    </source>
</evidence>
<dbReference type="InterPro" id="IPR039448">
    <property type="entry name" value="Beta_helix"/>
</dbReference>
<evidence type="ECO:0000256" key="1">
    <source>
        <dbReference type="ARBA" id="ARBA00022737"/>
    </source>
</evidence>
<proteinExistence type="predicted"/>
<protein>
    <recommendedName>
        <fullName evidence="3">Carbohydrate-binding/sugar hydrolysis domain-containing protein</fullName>
    </recommendedName>
</protein>
<name>A0A919PQY1_9ACTN</name>
<keyword evidence="1" id="KW-0677">Repeat</keyword>
<feature type="compositionally biased region" description="Basic and acidic residues" evidence="2">
    <location>
        <begin position="558"/>
        <end position="567"/>
    </location>
</feature>
<evidence type="ECO:0000259" key="3">
    <source>
        <dbReference type="SMART" id="SM00722"/>
    </source>
</evidence>
<feature type="domain" description="Carbohydrate-binding/sugar hydrolysis" evidence="3">
    <location>
        <begin position="234"/>
        <end position="410"/>
    </location>
</feature>
<reference evidence="4" key="1">
    <citation type="submission" date="2021-01" db="EMBL/GenBank/DDBJ databases">
        <title>Whole genome shotgun sequence of Dactylosporangium siamense NBRC 106093.</title>
        <authorList>
            <person name="Komaki H."/>
            <person name="Tamura T."/>
        </authorList>
    </citation>
    <scope>NUCLEOTIDE SEQUENCE</scope>
    <source>
        <strain evidence="4">NBRC 106093</strain>
    </source>
</reference>
<feature type="region of interest" description="Disordered" evidence="2">
    <location>
        <begin position="548"/>
        <end position="567"/>
    </location>
</feature>
<evidence type="ECO:0000313" key="5">
    <source>
        <dbReference type="Proteomes" id="UP000660611"/>
    </source>
</evidence>
<dbReference type="SMART" id="SM00722">
    <property type="entry name" value="CASH"/>
    <property type="match status" value="1"/>
</dbReference>
<dbReference type="InterPro" id="IPR006633">
    <property type="entry name" value="Carb-bd_sugar_hydrolysis-dom"/>
</dbReference>
<evidence type="ECO:0000313" key="4">
    <source>
        <dbReference type="EMBL" id="GIG49036.1"/>
    </source>
</evidence>
<dbReference type="SMART" id="SM00710">
    <property type="entry name" value="PbH1"/>
    <property type="match status" value="10"/>
</dbReference>
<dbReference type="InterPro" id="IPR012334">
    <property type="entry name" value="Pectin_lyas_fold"/>
</dbReference>
<sequence length="567" mass="59151">MVVMRTADPLVYDAHAHGLTGDGTTNDQPALTALVDTLGAAFAADGRPRTIHCPPGAYSIQDDGVRWRNGVSLTGSGPAATRFLLSNPRKPTSPTPLAFFTTRDHDAGRDNHIADCTFAHFEIDGSGVTLPAYDVNAKGLFLQYVLRGRFHDLFIHDTGATGFGCDFLQDTVVDDVLAVHCGRLNNGEEMGGAGIGIGIGGWGDTERLTITSCTTVGNGTNGIFVELQKRRWTPPRGIRIIGCHAQANRFGISDWGADGLIVSACTMTGNHQAGYDVSALGTSSVAGRGGIVTGCVIDGNIWDGVAIGNTPGPYTLDGNRISRNGRYGYWQHGLGPSGLQDRADALGVARLPGNAAHPAADVAITGNDIWGNALDGIFIDSPVLDACIAGNRLRGNGRQAAPEAHGGGATASYTRLSLHDTAADWPPGGHTGKMVAAGAQQAIVVANTATELYLAPVRPGAATAWPEGTPPHGTRFRLPDSPEARAGITLAAATDTPTVRDNRAWDRQEPRTQTHGLRITGAGSCGSGRVHDNDLEGNAVAAAAFDTPPTGGSWHHNLGLDDRQPVS</sequence>
<comment type="caution">
    <text evidence="4">The sequence shown here is derived from an EMBL/GenBank/DDBJ whole genome shotgun (WGS) entry which is preliminary data.</text>
</comment>
<dbReference type="InterPro" id="IPR006626">
    <property type="entry name" value="PbH1"/>
</dbReference>
<dbReference type="Proteomes" id="UP000660611">
    <property type="component" value="Unassembled WGS sequence"/>
</dbReference>
<dbReference type="InterPro" id="IPR011050">
    <property type="entry name" value="Pectin_lyase_fold/virulence"/>
</dbReference>
<keyword evidence="5" id="KW-1185">Reference proteome</keyword>
<accession>A0A919PQY1</accession>
<dbReference type="Gene3D" id="2.160.20.10">
    <property type="entry name" value="Single-stranded right-handed beta-helix, Pectin lyase-like"/>
    <property type="match status" value="2"/>
</dbReference>
<dbReference type="EMBL" id="BONQ01000110">
    <property type="protein sequence ID" value="GIG49036.1"/>
    <property type="molecule type" value="Genomic_DNA"/>
</dbReference>
<dbReference type="SUPFAM" id="SSF51126">
    <property type="entry name" value="Pectin lyase-like"/>
    <property type="match status" value="1"/>
</dbReference>
<gene>
    <name evidence="4" type="ORF">Dsi01nite_070770</name>
</gene>